<dbReference type="RefSeq" id="WP_084190146.1">
    <property type="nucleotide sequence ID" value="NZ_CP048103.1"/>
</dbReference>
<evidence type="ECO:0000256" key="1">
    <source>
        <dbReference type="ARBA" id="ARBA00001231"/>
    </source>
</evidence>
<dbReference type="InterPro" id="IPR036962">
    <property type="entry name" value="Glyco_hydro_3_N_sf"/>
</dbReference>
<evidence type="ECO:0000256" key="3">
    <source>
        <dbReference type="ARBA" id="ARBA00012663"/>
    </source>
</evidence>
<dbReference type="OrthoDB" id="9805821at2"/>
<dbReference type="Pfam" id="PF00933">
    <property type="entry name" value="Glyco_hydro_3"/>
    <property type="match status" value="1"/>
</dbReference>
<dbReference type="InterPro" id="IPR050226">
    <property type="entry name" value="NagZ_Beta-hexosaminidase"/>
</dbReference>
<dbReference type="Proteomes" id="UP000186795">
    <property type="component" value="Unassembled WGS sequence"/>
</dbReference>
<dbReference type="EMBL" id="FTOD01000008">
    <property type="protein sequence ID" value="SIS95877.1"/>
    <property type="molecule type" value="Genomic_DNA"/>
</dbReference>
<keyword evidence="4" id="KW-0378">Hydrolase</keyword>
<dbReference type="GO" id="GO:0005975">
    <property type="term" value="P:carbohydrate metabolic process"/>
    <property type="evidence" value="ECO:0007669"/>
    <property type="project" value="InterPro"/>
</dbReference>
<protein>
    <recommendedName>
        <fullName evidence="3">beta-N-acetylhexosaminidase</fullName>
        <ecNumber evidence="3">3.2.1.52</ecNumber>
    </recommendedName>
</protein>
<comment type="catalytic activity">
    <reaction evidence="1">
        <text>Hydrolysis of terminal non-reducing N-acetyl-D-hexosamine residues in N-acetyl-beta-D-hexosaminides.</text>
        <dbReference type="EC" id="3.2.1.52"/>
    </reaction>
</comment>
<evidence type="ECO:0000259" key="6">
    <source>
        <dbReference type="Pfam" id="PF00933"/>
    </source>
</evidence>
<evidence type="ECO:0000313" key="7">
    <source>
        <dbReference type="EMBL" id="SIS95877.1"/>
    </source>
</evidence>
<dbReference type="InterPro" id="IPR036881">
    <property type="entry name" value="Glyco_hydro_3_C_sf"/>
</dbReference>
<gene>
    <name evidence="7" type="ORF">SAMN05421790_108117</name>
</gene>
<evidence type="ECO:0000313" key="8">
    <source>
        <dbReference type="Proteomes" id="UP000186795"/>
    </source>
</evidence>
<dbReference type="InterPro" id="IPR017853">
    <property type="entry name" value="GH"/>
</dbReference>
<organism evidence="7 8">
    <name type="scientific">Kroppenstedtia eburnea</name>
    <dbReference type="NCBI Taxonomy" id="714067"/>
    <lineage>
        <taxon>Bacteria</taxon>
        <taxon>Bacillati</taxon>
        <taxon>Bacillota</taxon>
        <taxon>Bacilli</taxon>
        <taxon>Bacillales</taxon>
        <taxon>Thermoactinomycetaceae</taxon>
        <taxon>Kroppenstedtia</taxon>
    </lineage>
</organism>
<dbReference type="PANTHER" id="PTHR30480">
    <property type="entry name" value="BETA-HEXOSAMINIDASE-RELATED"/>
    <property type="match status" value="1"/>
</dbReference>
<feature type="domain" description="Glycoside hydrolase family 3 N-terminal" evidence="6">
    <location>
        <begin position="55"/>
        <end position="385"/>
    </location>
</feature>
<dbReference type="GO" id="GO:0009254">
    <property type="term" value="P:peptidoglycan turnover"/>
    <property type="evidence" value="ECO:0007669"/>
    <property type="project" value="TreeGrafter"/>
</dbReference>
<keyword evidence="8" id="KW-1185">Reference proteome</keyword>
<dbReference type="SUPFAM" id="SSF52279">
    <property type="entry name" value="Beta-D-glucan exohydrolase, C-terminal domain"/>
    <property type="match status" value="1"/>
</dbReference>
<sequence length="587" mass="62980">MSPSLRGGLLLVLILAVTVLPSSHPGAGGGMIGWSPKAEGKQLEGTIQDTIGKMTLEQKVGQMFMVGFHNEDRPAQEMNRQIRTLIRDHHVGGVILFDRNIGNPRQTAELNNSMQRLALSASPGIPLLISIDQEGGKVARIREGVTQFPGGMTLGASGNPDLARRSGQVAGSELRAMGFNMNMAPVLDVNNNPKNPVIGTRSFSGDPRQVVEMASAQIQGYHDGGVLTVVKHFPGHGDTSTDSHIDLPTVPHSMDRLNRVELVPFKGVLNRTDAVMSAHITFPALDDTPGLPGTLSQKVLTGLLRERLGYDGVIITDDLEMGAIVDNFPAEEAAIRAVKAGADILLISHDLNRQQASIRGIRDAVKRGEISEARIDRSLRRILHLKGKRTGVASLAEQSVTPVNQVAERVGTARNDQVARRTAEAGLTLLQDPKGLIPRAPDKQQELLVVSVAGGRELEKSLQGYGFRTQHRELDPDPSQQEISKLVEQSTAVDGVIVGTSRAEIHSGQRRLVQALSERGIPVIVLGLDTPYEVSVFPGDVTYLALYGYDSHLMKAAAGAIAGKIPIRGKLPVAIPGRYPAGHGLGR</sequence>
<dbReference type="GO" id="GO:0004563">
    <property type="term" value="F:beta-N-acetylhexosaminidase activity"/>
    <property type="evidence" value="ECO:0007669"/>
    <property type="project" value="UniProtKB-EC"/>
</dbReference>
<proteinExistence type="inferred from homology"/>
<accession>A0A1N7NBY7</accession>
<dbReference type="EC" id="3.2.1.52" evidence="3"/>
<evidence type="ECO:0000256" key="4">
    <source>
        <dbReference type="ARBA" id="ARBA00022801"/>
    </source>
</evidence>
<reference evidence="8" key="1">
    <citation type="submission" date="2017-01" db="EMBL/GenBank/DDBJ databases">
        <authorList>
            <person name="Varghese N."/>
            <person name="Submissions S."/>
        </authorList>
    </citation>
    <scope>NUCLEOTIDE SEQUENCE [LARGE SCALE GENOMIC DNA]</scope>
    <source>
        <strain evidence="8">DSM 45196</strain>
    </source>
</reference>
<dbReference type="InterPro" id="IPR001764">
    <property type="entry name" value="Glyco_hydro_3_N"/>
</dbReference>
<dbReference type="NCBIfam" id="NF003740">
    <property type="entry name" value="PRK05337.1"/>
    <property type="match status" value="1"/>
</dbReference>
<dbReference type="PANTHER" id="PTHR30480:SF13">
    <property type="entry name" value="BETA-HEXOSAMINIDASE"/>
    <property type="match status" value="1"/>
</dbReference>
<dbReference type="SUPFAM" id="SSF51445">
    <property type="entry name" value="(Trans)glycosidases"/>
    <property type="match status" value="1"/>
</dbReference>
<dbReference type="Gene3D" id="3.20.20.300">
    <property type="entry name" value="Glycoside hydrolase, family 3, N-terminal domain"/>
    <property type="match status" value="1"/>
</dbReference>
<name>A0A1N7NBY7_9BACL</name>
<comment type="similarity">
    <text evidence="2">Belongs to the glycosyl hydrolase 3 family.</text>
</comment>
<evidence type="ECO:0000256" key="5">
    <source>
        <dbReference type="ARBA" id="ARBA00023295"/>
    </source>
</evidence>
<dbReference type="PRINTS" id="PR00133">
    <property type="entry name" value="GLHYDRLASE3"/>
</dbReference>
<dbReference type="Gene3D" id="3.40.50.1700">
    <property type="entry name" value="Glycoside hydrolase family 3 C-terminal domain"/>
    <property type="match status" value="1"/>
</dbReference>
<dbReference type="AlphaFoldDB" id="A0A1N7NBY7"/>
<keyword evidence="5" id="KW-0326">Glycosidase</keyword>
<evidence type="ECO:0000256" key="2">
    <source>
        <dbReference type="ARBA" id="ARBA00005336"/>
    </source>
</evidence>